<dbReference type="RefSeq" id="WP_114532208.1">
    <property type="nucleotide sequence ID" value="NZ_QQBH01000030.1"/>
</dbReference>
<evidence type="ECO:0000313" key="3">
    <source>
        <dbReference type="Proteomes" id="UP000253742"/>
    </source>
</evidence>
<proteinExistence type="predicted"/>
<feature type="region of interest" description="Disordered" evidence="1">
    <location>
        <begin position="19"/>
        <end position="42"/>
    </location>
</feature>
<protein>
    <submittedName>
        <fullName evidence="2">Uncharacterized protein</fullName>
    </submittedName>
</protein>
<dbReference type="Proteomes" id="UP000253742">
    <property type="component" value="Unassembled WGS sequence"/>
</dbReference>
<name>A0A369UYJ8_9ACTN</name>
<evidence type="ECO:0000256" key="1">
    <source>
        <dbReference type="SAM" id="MobiDB-lite"/>
    </source>
</evidence>
<dbReference type="EMBL" id="QQBH01000030">
    <property type="protein sequence ID" value="RDD85075.1"/>
    <property type="molecule type" value="Genomic_DNA"/>
</dbReference>
<dbReference type="AlphaFoldDB" id="A0A369UYJ8"/>
<evidence type="ECO:0000313" key="2">
    <source>
        <dbReference type="EMBL" id="RDD85075.1"/>
    </source>
</evidence>
<comment type="caution">
    <text evidence="2">The sequence shown here is derived from an EMBL/GenBank/DDBJ whole genome shotgun (WGS) entry which is preliminary data.</text>
</comment>
<feature type="compositionally biased region" description="Basic and acidic residues" evidence="1">
    <location>
        <begin position="30"/>
        <end position="42"/>
    </location>
</feature>
<accession>A0A369UYJ8</accession>
<sequence>MARITRARMNREADYLENKAAARSDAAAADGERAAADPNNSDHTRACAARAAQSARNHATEYREMAATLRAGEIPEGFRFD</sequence>
<reference evidence="2 3" key="1">
    <citation type="submission" date="2018-07" db="EMBL/GenBank/DDBJ databases">
        <title>Genome guided investigation of antibiotics producing actinomycetales strain isolated from a Macau mangrove ecosystem.</title>
        <authorList>
            <person name="Hu D."/>
        </authorList>
    </citation>
    <scope>NUCLEOTIDE SEQUENCE [LARGE SCALE GENOMIC DNA]</scope>
    <source>
        <strain evidence="2 3">2297</strain>
    </source>
</reference>
<gene>
    <name evidence="2" type="ORF">DVZ84_31530</name>
</gene>
<organism evidence="2 3">
    <name type="scientific">Streptomyces parvulus</name>
    <dbReference type="NCBI Taxonomy" id="146923"/>
    <lineage>
        <taxon>Bacteria</taxon>
        <taxon>Bacillati</taxon>
        <taxon>Actinomycetota</taxon>
        <taxon>Actinomycetes</taxon>
        <taxon>Kitasatosporales</taxon>
        <taxon>Streptomycetaceae</taxon>
        <taxon>Streptomyces</taxon>
    </lineage>
</organism>